<evidence type="ECO:0000256" key="3">
    <source>
        <dbReference type="ARBA" id="ARBA00022679"/>
    </source>
</evidence>
<keyword evidence="1" id="KW-0963">Cytoplasm</keyword>
<gene>
    <name evidence="12" type="ORF">METZ01_LOCUS67378</name>
</gene>
<evidence type="ECO:0000256" key="9">
    <source>
        <dbReference type="ARBA" id="ARBA00029438"/>
    </source>
</evidence>
<evidence type="ECO:0000256" key="4">
    <source>
        <dbReference type="ARBA" id="ARBA00022741"/>
    </source>
</evidence>
<dbReference type="PANTHER" id="PTHR43290:SF2">
    <property type="entry name" value="MEVALONATE KINASE"/>
    <property type="match status" value="1"/>
</dbReference>
<comment type="pathway">
    <text evidence="9">Isoprenoid biosynthesis; isopentenyl diphosphate biosynthesis via mevalonate pathway; isopentenyl diphosphate from (R)-mevalonate: step 1/3.</text>
</comment>
<dbReference type="InterPro" id="IPR020568">
    <property type="entry name" value="Ribosomal_Su5_D2-typ_SF"/>
</dbReference>
<evidence type="ECO:0008006" key="13">
    <source>
        <dbReference type="Google" id="ProtNLM"/>
    </source>
</evidence>
<dbReference type="GO" id="GO:0005524">
    <property type="term" value="F:ATP binding"/>
    <property type="evidence" value="ECO:0007669"/>
    <property type="project" value="UniProtKB-KW"/>
</dbReference>
<evidence type="ECO:0000256" key="7">
    <source>
        <dbReference type="ARBA" id="ARBA00022842"/>
    </source>
</evidence>
<reference evidence="12" key="1">
    <citation type="submission" date="2018-05" db="EMBL/GenBank/DDBJ databases">
        <authorList>
            <person name="Lanie J.A."/>
            <person name="Ng W.-L."/>
            <person name="Kazmierczak K.M."/>
            <person name="Andrzejewski T.M."/>
            <person name="Davidsen T.M."/>
            <person name="Wayne K.J."/>
            <person name="Tettelin H."/>
            <person name="Glass J.I."/>
            <person name="Rusch D."/>
            <person name="Podicherti R."/>
            <person name="Tsui H.-C.T."/>
            <person name="Winkler M.E."/>
        </authorList>
    </citation>
    <scope>NUCLEOTIDE SEQUENCE</scope>
</reference>
<dbReference type="SUPFAM" id="SSF55060">
    <property type="entry name" value="GHMP Kinase, C-terminal domain"/>
    <property type="match status" value="1"/>
</dbReference>
<dbReference type="InterPro" id="IPR014721">
    <property type="entry name" value="Ribsml_uS5_D2-typ_fold_subgr"/>
</dbReference>
<dbReference type="Gene3D" id="3.30.70.890">
    <property type="entry name" value="GHMP kinase, C-terminal domain"/>
    <property type="match status" value="1"/>
</dbReference>
<dbReference type="PRINTS" id="PR00959">
    <property type="entry name" value="MEVGALKINASE"/>
</dbReference>
<dbReference type="InterPro" id="IPR036554">
    <property type="entry name" value="GHMP_kinase_C_sf"/>
</dbReference>
<dbReference type="NCBIfam" id="TIGR00549">
    <property type="entry name" value="mevalon_kin"/>
    <property type="match status" value="1"/>
</dbReference>
<dbReference type="InterPro" id="IPR006205">
    <property type="entry name" value="Mev_gal_kin"/>
</dbReference>
<keyword evidence="3" id="KW-0808">Transferase</keyword>
<name>A0A381TFI4_9ZZZZ</name>
<evidence type="ECO:0000256" key="2">
    <source>
        <dbReference type="ARBA" id="ARBA00022516"/>
    </source>
</evidence>
<dbReference type="Pfam" id="PF08544">
    <property type="entry name" value="GHMP_kinases_C"/>
    <property type="match status" value="1"/>
</dbReference>
<dbReference type="GO" id="GO:0005829">
    <property type="term" value="C:cytosol"/>
    <property type="evidence" value="ECO:0007669"/>
    <property type="project" value="TreeGrafter"/>
</dbReference>
<dbReference type="GO" id="GO:0004496">
    <property type="term" value="F:mevalonate kinase activity"/>
    <property type="evidence" value="ECO:0007669"/>
    <property type="project" value="InterPro"/>
</dbReference>
<evidence type="ECO:0000313" key="12">
    <source>
        <dbReference type="EMBL" id="SVA14524.1"/>
    </source>
</evidence>
<protein>
    <recommendedName>
        <fullName evidence="13">Mevalonate kinase</fullName>
    </recommendedName>
</protein>
<dbReference type="PANTHER" id="PTHR43290">
    <property type="entry name" value="MEVALONATE KINASE"/>
    <property type="match status" value="1"/>
</dbReference>
<evidence type="ECO:0000256" key="6">
    <source>
        <dbReference type="ARBA" id="ARBA00022840"/>
    </source>
</evidence>
<dbReference type="InterPro" id="IPR013750">
    <property type="entry name" value="GHMP_kinase_C_dom"/>
</dbReference>
<dbReference type="EMBL" id="UINC01004464">
    <property type="protein sequence ID" value="SVA14524.1"/>
    <property type="molecule type" value="Genomic_DNA"/>
</dbReference>
<evidence type="ECO:0000256" key="1">
    <source>
        <dbReference type="ARBA" id="ARBA00022490"/>
    </source>
</evidence>
<dbReference type="SUPFAM" id="SSF54211">
    <property type="entry name" value="Ribosomal protein S5 domain 2-like"/>
    <property type="match status" value="1"/>
</dbReference>
<feature type="domain" description="GHMP kinase N-terminal" evidence="10">
    <location>
        <begin position="62"/>
        <end position="144"/>
    </location>
</feature>
<evidence type="ECO:0000259" key="11">
    <source>
        <dbReference type="Pfam" id="PF08544"/>
    </source>
</evidence>
<dbReference type="UniPathway" id="UPA00057">
    <property type="reaction ID" value="UER00098"/>
</dbReference>
<organism evidence="12">
    <name type="scientific">marine metagenome</name>
    <dbReference type="NCBI Taxonomy" id="408172"/>
    <lineage>
        <taxon>unclassified sequences</taxon>
        <taxon>metagenomes</taxon>
        <taxon>ecological metagenomes</taxon>
    </lineage>
</organism>
<keyword evidence="7" id="KW-0460">Magnesium</keyword>
<dbReference type="Pfam" id="PF00288">
    <property type="entry name" value="GHMP_kinases_N"/>
    <property type="match status" value="1"/>
</dbReference>
<dbReference type="Gene3D" id="3.30.230.10">
    <property type="match status" value="1"/>
</dbReference>
<feature type="domain" description="GHMP kinase C-terminal" evidence="11">
    <location>
        <begin position="233"/>
        <end position="304"/>
    </location>
</feature>
<sequence length="323" mass="33375">MASAFAPGKCILFGEHAVVYGHPAVAVAIDQGVRVSVEESLEWTLEGAPFDPSRHPHITHIIQSVFHYNGPPLTLEIQSSLFSAAGMGSSAALSNAVGAALHSHLNSDDPLDSIKLARLAHSAEATAQKGRASPTDTATSALGGCVVVSGEHVEGTRHVFDTSLVTPEGKRDWSINVVDLPPGVSEAWLVLGYTGKGSPTGGMVAKVAKLLSEKPELSEDMEAIARITKAGLTALSAGNLEALGMAMDACHERLQRLEVSNPSLDRLVEAARPHALGAKLTGAGGGGCMVALAEDPQRVAEAIEVAGGKPLTSRLGAEGVRVV</sequence>
<keyword evidence="2" id="KW-0444">Lipid biosynthesis</keyword>
<dbReference type="InterPro" id="IPR006204">
    <property type="entry name" value="GHMP_kinase_N_dom"/>
</dbReference>
<dbReference type="AlphaFoldDB" id="A0A381TFI4"/>
<proteinExistence type="predicted"/>
<keyword evidence="8" id="KW-0443">Lipid metabolism</keyword>
<evidence type="ECO:0000256" key="8">
    <source>
        <dbReference type="ARBA" id="ARBA00023098"/>
    </source>
</evidence>
<keyword evidence="6" id="KW-0067">ATP-binding</keyword>
<keyword evidence="4" id="KW-0547">Nucleotide-binding</keyword>
<keyword evidence="5" id="KW-0418">Kinase</keyword>
<evidence type="ECO:0000259" key="10">
    <source>
        <dbReference type="Pfam" id="PF00288"/>
    </source>
</evidence>
<dbReference type="GO" id="GO:0019287">
    <property type="term" value="P:isopentenyl diphosphate biosynthetic process, mevalonate pathway"/>
    <property type="evidence" value="ECO:0007669"/>
    <property type="project" value="UniProtKB-UniPathway"/>
</dbReference>
<evidence type="ECO:0000256" key="5">
    <source>
        <dbReference type="ARBA" id="ARBA00022777"/>
    </source>
</evidence>
<accession>A0A381TFI4</accession>